<dbReference type="GeneID" id="63849189"/>
<evidence type="ECO:0000256" key="1">
    <source>
        <dbReference type="SAM" id="SignalP"/>
    </source>
</evidence>
<dbReference type="AlphaFoldDB" id="A0A9P4GIY0"/>
<comment type="caution">
    <text evidence="2">The sequence shown here is derived from an EMBL/GenBank/DDBJ whole genome shotgun (WGS) entry which is preliminary data.</text>
</comment>
<organism evidence="2 3">
    <name type="scientific">Cucurbitaria berberidis CBS 394.84</name>
    <dbReference type="NCBI Taxonomy" id="1168544"/>
    <lineage>
        <taxon>Eukaryota</taxon>
        <taxon>Fungi</taxon>
        <taxon>Dikarya</taxon>
        <taxon>Ascomycota</taxon>
        <taxon>Pezizomycotina</taxon>
        <taxon>Dothideomycetes</taxon>
        <taxon>Pleosporomycetidae</taxon>
        <taxon>Pleosporales</taxon>
        <taxon>Pleosporineae</taxon>
        <taxon>Cucurbitariaceae</taxon>
        <taxon>Cucurbitaria</taxon>
    </lineage>
</organism>
<proteinExistence type="predicted"/>
<keyword evidence="1" id="KW-0732">Signal</keyword>
<evidence type="ECO:0000313" key="2">
    <source>
        <dbReference type="EMBL" id="KAF1846450.1"/>
    </source>
</evidence>
<dbReference type="RefSeq" id="XP_040789013.1">
    <property type="nucleotide sequence ID" value="XM_040931937.1"/>
</dbReference>
<feature type="chain" id="PRO_5040359683" evidence="1">
    <location>
        <begin position="21"/>
        <end position="234"/>
    </location>
</feature>
<sequence length="234" mass="26582">MAHARPLGTFKLLLLAPATSFQLLSFMMQRESIQPIVTVAVNGPDPIQVPTPQNGENLENAIFHYIDVEPRVPEELWLDKHSQEDQDRIDREGYAFVASNPHLYGPQFHIPGYNLEYINGYIITGRTMTCVERITAQAIVDDTVSRDLVLHSNALYFLDPERVDKFPVMRGFNQRFCGFYVMKLQLNRGKITGWRRHIPLSKPATRLKPKTAHKNQEAETAEGQEAAVIGVLEV</sequence>
<accession>A0A9P4GIY0</accession>
<dbReference type="EMBL" id="ML976616">
    <property type="protein sequence ID" value="KAF1846450.1"/>
    <property type="molecule type" value="Genomic_DNA"/>
</dbReference>
<reference evidence="2" key="1">
    <citation type="submission" date="2020-01" db="EMBL/GenBank/DDBJ databases">
        <authorList>
            <consortium name="DOE Joint Genome Institute"/>
            <person name="Haridas S."/>
            <person name="Albert R."/>
            <person name="Binder M."/>
            <person name="Bloem J."/>
            <person name="Labutti K."/>
            <person name="Salamov A."/>
            <person name="Andreopoulos B."/>
            <person name="Baker S.E."/>
            <person name="Barry K."/>
            <person name="Bills G."/>
            <person name="Bluhm B.H."/>
            <person name="Cannon C."/>
            <person name="Castanera R."/>
            <person name="Culley D.E."/>
            <person name="Daum C."/>
            <person name="Ezra D."/>
            <person name="Gonzalez J.B."/>
            <person name="Henrissat B."/>
            <person name="Kuo A."/>
            <person name="Liang C."/>
            <person name="Lipzen A."/>
            <person name="Lutzoni F."/>
            <person name="Magnuson J."/>
            <person name="Mondo S."/>
            <person name="Nolan M."/>
            <person name="Ohm R."/>
            <person name="Pangilinan J."/>
            <person name="Park H.-J."/>
            <person name="Ramirez L."/>
            <person name="Alfaro M."/>
            <person name="Sun H."/>
            <person name="Tritt A."/>
            <person name="Yoshinaga Y."/>
            <person name="Zwiers L.-H."/>
            <person name="Turgeon B.G."/>
            <person name="Goodwin S.B."/>
            <person name="Spatafora J.W."/>
            <person name="Crous P.W."/>
            <person name="Grigoriev I.V."/>
        </authorList>
    </citation>
    <scope>NUCLEOTIDE SEQUENCE</scope>
    <source>
        <strain evidence="2">CBS 394.84</strain>
    </source>
</reference>
<keyword evidence="3" id="KW-1185">Reference proteome</keyword>
<name>A0A9P4GIY0_9PLEO</name>
<feature type="signal peptide" evidence="1">
    <location>
        <begin position="1"/>
        <end position="20"/>
    </location>
</feature>
<gene>
    <name evidence="2" type="ORF">K460DRAFT_356126</name>
</gene>
<evidence type="ECO:0000313" key="3">
    <source>
        <dbReference type="Proteomes" id="UP000800039"/>
    </source>
</evidence>
<dbReference type="Proteomes" id="UP000800039">
    <property type="component" value="Unassembled WGS sequence"/>
</dbReference>
<protein>
    <submittedName>
        <fullName evidence="2">Uncharacterized protein</fullName>
    </submittedName>
</protein>